<evidence type="ECO:0000256" key="2">
    <source>
        <dbReference type="SAM" id="Phobius"/>
    </source>
</evidence>
<keyword evidence="4" id="KW-1185">Reference proteome</keyword>
<organism evidence="3 4">
    <name type="scientific">Pseudoduganella rivuli</name>
    <dbReference type="NCBI Taxonomy" id="2666085"/>
    <lineage>
        <taxon>Bacteria</taxon>
        <taxon>Pseudomonadati</taxon>
        <taxon>Pseudomonadota</taxon>
        <taxon>Betaproteobacteria</taxon>
        <taxon>Burkholderiales</taxon>
        <taxon>Oxalobacteraceae</taxon>
        <taxon>Telluria group</taxon>
        <taxon>Pseudoduganella</taxon>
    </lineage>
</organism>
<protein>
    <submittedName>
        <fullName evidence="3">Uncharacterized protein</fullName>
    </submittedName>
</protein>
<gene>
    <name evidence="3" type="ORF">GJ700_05545</name>
</gene>
<keyword evidence="2" id="KW-1133">Transmembrane helix</keyword>
<name>A0A7X2IKG8_9BURK</name>
<dbReference type="AlphaFoldDB" id="A0A7X2IKG8"/>
<comment type="caution">
    <text evidence="3">The sequence shown here is derived from an EMBL/GenBank/DDBJ whole genome shotgun (WGS) entry which is preliminary data.</text>
</comment>
<dbReference type="EMBL" id="WKJJ01000003">
    <property type="protein sequence ID" value="MRV71182.1"/>
    <property type="molecule type" value="Genomic_DNA"/>
</dbReference>
<accession>A0A7X2IKG8</accession>
<evidence type="ECO:0000256" key="1">
    <source>
        <dbReference type="SAM" id="MobiDB-lite"/>
    </source>
</evidence>
<feature type="transmembrane region" description="Helical" evidence="2">
    <location>
        <begin position="290"/>
        <end position="311"/>
    </location>
</feature>
<feature type="region of interest" description="Disordered" evidence="1">
    <location>
        <begin position="156"/>
        <end position="185"/>
    </location>
</feature>
<feature type="transmembrane region" description="Helical" evidence="2">
    <location>
        <begin position="98"/>
        <end position="119"/>
    </location>
</feature>
<feature type="transmembrane region" description="Helical" evidence="2">
    <location>
        <begin position="12"/>
        <end position="45"/>
    </location>
</feature>
<dbReference type="Proteomes" id="UP000446768">
    <property type="component" value="Unassembled WGS sequence"/>
</dbReference>
<sequence>MPVPAAEPSYAAVSWSAVAAGAAAAAALSFILLVLGVGLGLSAVSPWSYSAQPLGKATILWVSLMELASSAVGGYMAGRLRVRWSGVHGDEVYFRDTAHGLLAWAAATLLVAALMAGAVRAALGGAIDAGAAVANIVPDNATGKVAEVVAETVAPAAPSGGGTPAARQAARTPAAGDAASADANGPASSNFSAYYADVLLRSDTVPVPDVTGAALRAELVRLLDRQPGGLSDEDRQYVARMVAKRTGLEPSDAERRVDDVLARLNQARADAAARAKAAADAARKAGAYSALWMFFALLLGAFAASLAATFGGRQRDLASPPRS</sequence>
<keyword evidence="2" id="KW-0472">Membrane</keyword>
<evidence type="ECO:0000313" key="4">
    <source>
        <dbReference type="Proteomes" id="UP000446768"/>
    </source>
</evidence>
<reference evidence="3 4" key="1">
    <citation type="submission" date="2019-11" db="EMBL/GenBank/DDBJ databases">
        <title>Novel species isolated from a subtropical stream in China.</title>
        <authorList>
            <person name="Lu H."/>
        </authorList>
    </citation>
    <scope>NUCLEOTIDE SEQUENCE [LARGE SCALE GENOMIC DNA]</scope>
    <source>
        <strain evidence="3 4">FT92W</strain>
    </source>
</reference>
<feature type="transmembrane region" description="Helical" evidence="2">
    <location>
        <begin position="57"/>
        <end position="78"/>
    </location>
</feature>
<proteinExistence type="predicted"/>
<evidence type="ECO:0000313" key="3">
    <source>
        <dbReference type="EMBL" id="MRV71182.1"/>
    </source>
</evidence>
<keyword evidence="2" id="KW-0812">Transmembrane</keyword>